<dbReference type="RefSeq" id="WP_013901828.1">
    <property type="nucleotide sequence ID" value="NC_015677.1"/>
</dbReference>
<dbReference type="GO" id="GO:0007234">
    <property type="term" value="P:osmosensory signaling via phosphorelay pathway"/>
    <property type="evidence" value="ECO:0007669"/>
    <property type="project" value="TreeGrafter"/>
</dbReference>
<dbReference type="InterPro" id="IPR000014">
    <property type="entry name" value="PAS"/>
</dbReference>
<dbReference type="KEGG" id="rta:Rta_24980"/>
<dbReference type="NCBIfam" id="TIGR00229">
    <property type="entry name" value="sensory_box"/>
    <property type="match status" value="1"/>
</dbReference>
<dbReference type="FunFam" id="3.30.565.10:FF:000006">
    <property type="entry name" value="Sensor histidine kinase WalK"/>
    <property type="match status" value="1"/>
</dbReference>
<dbReference type="Gene3D" id="3.30.565.10">
    <property type="entry name" value="Histidine kinase-like ATPase, C-terminal domain"/>
    <property type="match status" value="1"/>
</dbReference>
<evidence type="ECO:0000256" key="5">
    <source>
        <dbReference type="ARBA" id="ARBA00022679"/>
    </source>
</evidence>
<dbReference type="InterPro" id="IPR050351">
    <property type="entry name" value="BphY/WalK/GraS-like"/>
</dbReference>
<dbReference type="SMART" id="SM00091">
    <property type="entry name" value="PAS"/>
    <property type="match status" value="1"/>
</dbReference>
<evidence type="ECO:0000259" key="8">
    <source>
        <dbReference type="PROSITE" id="PS50109"/>
    </source>
</evidence>
<dbReference type="CDD" id="cd00130">
    <property type="entry name" value="PAS"/>
    <property type="match status" value="1"/>
</dbReference>
<organism evidence="10 11">
    <name type="scientific">Ramlibacter tataouinensis (strain ATCC BAA-407 / DSM 14655 / LMG 21543 / TTB310)</name>
    <dbReference type="NCBI Taxonomy" id="365046"/>
    <lineage>
        <taxon>Bacteria</taxon>
        <taxon>Pseudomonadati</taxon>
        <taxon>Pseudomonadota</taxon>
        <taxon>Betaproteobacteria</taxon>
        <taxon>Burkholderiales</taxon>
        <taxon>Comamonadaceae</taxon>
        <taxon>Ramlibacter</taxon>
    </lineage>
</organism>
<dbReference type="SMART" id="SM00388">
    <property type="entry name" value="HisKA"/>
    <property type="match status" value="1"/>
</dbReference>
<keyword evidence="11" id="KW-1185">Reference proteome</keyword>
<comment type="catalytic activity">
    <reaction evidence="1">
        <text>ATP + protein L-histidine = ADP + protein N-phospho-L-histidine.</text>
        <dbReference type="EC" id="2.7.13.3"/>
    </reaction>
</comment>
<gene>
    <name evidence="10" type="ordered locus">Rta_24980</name>
</gene>
<dbReference type="GO" id="GO:0000156">
    <property type="term" value="F:phosphorelay response regulator activity"/>
    <property type="evidence" value="ECO:0007669"/>
    <property type="project" value="TreeGrafter"/>
</dbReference>
<dbReference type="EC" id="2.7.13.3" evidence="3"/>
<dbReference type="OrthoDB" id="8552871at2"/>
<keyword evidence="6 10" id="KW-0418">Kinase</keyword>
<dbReference type="PANTHER" id="PTHR42878">
    <property type="entry name" value="TWO-COMPONENT HISTIDINE KINASE"/>
    <property type="match status" value="1"/>
</dbReference>
<dbReference type="GO" id="GO:0000155">
    <property type="term" value="F:phosphorelay sensor kinase activity"/>
    <property type="evidence" value="ECO:0007669"/>
    <property type="project" value="InterPro"/>
</dbReference>
<name>F5Y212_RAMTT</name>
<dbReference type="Gene3D" id="3.30.450.20">
    <property type="entry name" value="PAS domain"/>
    <property type="match status" value="1"/>
</dbReference>
<dbReference type="InterPro" id="IPR003594">
    <property type="entry name" value="HATPase_dom"/>
</dbReference>
<dbReference type="InterPro" id="IPR003661">
    <property type="entry name" value="HisK_dim/P_dom"/>
</dbReference>
<keyword evidence="5" id="KW-0808">Transferase</keyword>
<evidence type="ECO:0000313" key="11">
    <source>
        <dbReference type="Proteomes" id="UP000008385"/>
    </source>
</evidence>
<comment type="subcellular location">
    <subcellularLocation>
        <location evidence="2">Cell inner membrane</location>
        <topology evidence="2">Multi-pass membrane protein</topology>
    </subcellularLocation>
</comment>
<proteinExistence type="predicted"/>
<accession>F5Y212</accession>
<dbReference type="CDD" id="cd00082">
    <property type="entry name" value="HisKA"/>
    <property type="match status" value="1"/>
</dbReference>
<feature type="domain" description="PAS" evidence="9">
    <location>
        <begin position="26"/>
        <end position="64"/>
    </location>
</feature>
<dbReference type="PANTHER" id="PTHR42878:SF15">
    <property type="entry name" value="BACTERIOPHYTOCHROME"/>
    <property type="match status" value="1"/>
</dbReference>
<dbReference type="EMBL" id="CP000245">
    <property type="protein sequence ID" value="AEG93596.1"/>
    <property type="molecule type" value="Genomic_DNA"/>
</dbReference>
<dbReference type="PRINTS" id="PR00344">
    <property type="entry name" value="BCTRLSENSOR"/>
</dbReference>
<evidence type="ECO:0000256" key="2">
    <source>
        <dbReference type="ARBA" id="ARBA00004429"/>
    </source>
</evidence>
<evidence type="ECO:0000256" key="3">
    <source>
        <dbReference type="ARBA" id="ARBA00012438"/>
    </source>
</evidence>
<evidence type="ECO:0000313" key="10">
    <source>
        <dbReference type="EMBL" id="AEG93596.1"/>
    </source>
</evidence>
<reference evidence="10 11" key="2">
    <citation type="journal article" date="2011" name="PLoS ONE">
        <title>The Cyst-Dividing Bacterium Ramlibacter tataouinensis TTB310 Genome Reveals a Well-Stocked Toolbox for Adaptation to a Desert Environment.</title>
        <authorList>
            <person name="De Luca G."/>
            <person name="Barakat M."/>
            <person name="Ortet P."/>
            <person name="Fochesato S."/>
            <person name="Jourlin-Castelli C."/>
            <person name="Ansaldi M."/>
            <person name="Py B."/>
            <person name="Fichant G."/>
            <person name="Coutinho P.M."/>
            <person name="Voulhoux R."/>
            <person name="Bastien O."/>
            <person name="Marechal E."/>
            <person name="Henrissat B."/>
            <person name="Quentin Y."/>
            <person name="Noirot P."/>
            <person name="Filloux A."/>
            <person name="Mejean V."/>
            <person name="Dubow M.S."/>
            <person name="Barras F."/>
            <person name="Barbe V."/>
            <person name="Weissenbach J."/>
            <person name="Mihalcescu I."/>
            <person name="Vermeglio A."/>
            <person name="Achouak W."/>
            <person name="Heulin T."/>
        </authorList>
    </citation>
    <scope>NUCLEOTIDE SEQUENCE [LARGE SCALE GENOMIC DNA]</scope>
    <source>
        <strain evidence="11">ATCC BAA-407 / DSM 14655 / LMG 21543 / TTB310</strain>
    </source>
</reference>
<dbReference type="STRING" id="365046.Rta_24980"/>
<dbReference type="InterPro" id="IPR036097">
    <property type="entry name" value="HisK_dim/P_sf"/>
</dbReference>
<dbReference type="InterPro" id="IPR035965">
    <property type="entry name" value="PAS-like_dom_sf"/>
</dbReference>
<dbReference type="GO" id="GO:0030295">
    <property type="term" value="F:protein kinase activator activity"/>
    <property type="evidence" value="ECO:0007669"/>
    <property type="project" value="TreeGrafter"/>
</dbReference>
<evidence type="ECO:0000256" key="1">
    <source>
        <dbReference type="ARBA" id="ARBA00000085"/>
    </source>
</evidence>
<dbReference type="Pfam" id="PF08448">
    <property type="entry name" value="PAS_4"/>
    <property type="match status" value="1"/>
</dbReference>
<dbReference type="HOGENOM" id="CLU_000445_114_71_4"/>
<evidence type="ECO:0000256" key="4">
    <source>
        <dbReference type="ARBA" id="ARBA00022553"/>
    </source>
</evidence>
<keyword evidence="4" id="KW-0597">Phosphoprotein</keyword>
<dbReference type="SMART" id="SM00387">
    <property type="entry name" value="HATPase_c"/>
    <property type="match status" value="1"/>
</dbReference>
<dbReference type="AlphaFoldDB" id="F5Y212"/>
<dbReference type="Pfam" id="PF00512">
    <property type="entry name" value="HisKA"/>
    <property type="match status" value="1"/>
</dbReference>
<dbReference type="SUPFAM" id="SSF55874">
    <property type="entry name" value="ATPase domain of HSP90 chaperone/DNA topoisomerase II/histidine kinase"/>
    <property type="match status" value="1"/>
</dbReference>
<dbReference type="InterPro" id="IPR013656">
    <property type="entry name" value="PAS_4"/>
</dbReference>
<evidence type="ECO:0000256" key="6">
    <source>
        <dbReference type="ARBA" id="ARBA00022777"/>
    </source>
</evidence>
<dbReference type="InterPro" id="IPR036890">
    <property type="entry name" value="HATPase_C_sf"/>
</dbReference>
<keyword evidence="7" id="KW-0472">Membrane</keyword>
<sequence>MIATEALRRWTGAAPLSTGGEHPWTLLELVQDAAVVLAPDQTVRYWNSGARRMFGVDSDDALGRRFTQLLGSGAAPSPGCLAQLADTGSWEGEAEWLMPEGQVICVERRCAALMGDAGLQAILLVDTDVTERRRAAKEIVLLNNVLEQRIRSRTAELEESNEDLRGFAHSLAHDLRGPLSSIDGFSAQLQRRLDGQLDDQCRHYLERLRAGVQHMAGLTDALLALAELSGARPHLEQVDLSALAQASVDRLRRQPAQHQPAVAIEPTAPVQGDPELLSIVMDQLIGNAWKFTSTAGQGACIGFSGSARPDGSYVYEVKDNGVGFDPRYARKLFGPFQRLHAAGEFEGNGIGLAMVRKIVLRHGGRIWADSLPGQGASFSFTLAPPRHTRTPA</sequence>
<protein>
    <recommendedName>
        <fullName evidence="3">histidine kinase</fullName>
        <ecNumber evidence="3">2.7.13.3</ecNumber>
    </recommendedName>
</protein>
<dbReference type="SUPFAM" id="SSF47384">
    <property type="entry name" value="Homodimeric domain of signal transducing histidine kinase"/>
    <property type="match status" value="1"/>
</dbReference>
<dbReference type="SUPFAM" id="SSF55785">
    <property type="entry name" value="PYP-like sensor domain (PAS domain)"/>
    <property type="match status" value="1"/>
</dbReference>
<feature type="domain" description="Histidine kinase" evidence="8">
    <location>
        <begin position="170"/>
        <end position="386"/>
    </location>
</feature>
<dbReference type="InterPro" id="IPR004358">
    <property type="entry name" value="Sig_transdc_His_kin-like_C"/>
</dbReference>
<reference evidence="11" key="1">
    <citation type="submission" date="2006-01" db="EMBL/GenBank/DDBJ databases">
        <title>Genome of the cyst-dividing bacterium Ramlibacter tataouinensis.</title>
        <authorList>
            <person name="Barakat M."/>
            <person name="Ortet P."/>
            <person name="De Luca G."/>
            <person name="Jourlin-Castelli C."/>
            <person name="Ansaldi M."/>
            <person name="Py B."/>
            <person name="Fichant G."/>
            <person name="Coutinho P."/>
            <person name="Voulhoux R."/>
            <person name="Bastien O."/>
            <person name="Roy S."/>
            <person name="Marechal E."/>
            <person name="Henrissat B."/>
            <person name="Quentin Y."/>
            <person name="Noirot P."/>
            <person name="Filloux A."/>
            <person name="Mejean V."/>
            <person name="DuBow M."/>
            <person name="Barras F."/>
            <person name="Heulin T."/>
        </authorList>
    </citation>
    <scope>NUCLEOTIDE SEQUENCE [LARGE SCALE GENOMIC DNA]</scope>
    <source>
        <strain evidence="11">ATCC BAA-407 / DSM 14655 / LMG 21543 / TTB310</strain>
    </source>
</reference>
<dbReference type="GO" id="GO:0005886">
    <property type="term" value="C:plasma membrane"/>
    <property type="evidence" value="ECO:0007669"/>
    <property type="project" value="UniProtKB-SubCell"/>
</dbReference>
<evidence type="ECO:0000259" key="9">
    <source>
        <dbReference type="PROSITE" id="PS50112"/>
    </source>
</evidence>
<dbReference type="Pfam" id="PF02518">
    <property type="entry name" value="HATPase_c"/>
    <property type="match status" value="1"/>
</dbReference>
<dbReference type="eggNOG" id="COG4251">
    <property type="taxonomic scope" value="Bacteria"/>
</dbReference>
<dbReference type="PROSITE" id="PS50109">
    <property type="entry name" value="HIS_KIN"/>
    <property type="match status" value="1"/>
</dbReference>
<dbReference type="PROSITE" id="PS50112">
    <property type="entry name" value="PAS"/>
    <property type="match status" value="1"/>
</dbReference>
<dbReference type="Gene3D" id="1.10.287.130">
    <property type="match status" value="1"/>
</dbReference>
<dbReference type="Proteomes" id="UP000008385">
    <property type="component" value="Chromosome"/>
</dbReference>
<evidence type="ECO:0000256" key="7">
    <source>
        <dbReference type="ARBA" id="ARBA00023136"/>
    </source>
</evidence>
<dbReference type="InterPro" id="IPR005467">
    <property type="entry name" value="His_kinase_dom"/>
</dbReference>